<sequence>MSKWCRAAAGVLRATAETQSRRSYHTIQAVPREISGPRISKRDRAQGRIPAVVFSQSYLQKDPNDPTSVVASSSVSRKLLLTTEQKQIQAILKNIELPFFCSTTFPLQIRAGSGSSTILETRKVLPIKASAFGQLCEACVRLILYWY</sequence>
<dbReference type="AlphaFoldDB" id="A0AAE1XRF6"/>
<dbReference type="PANTHER" id="PTHR33284">
    <property type="entry name" value="RIBOSOMAL PROTEIN L25/GLN-TRNA SYNTHETASE, ANTI-CODON-BINDING DOMAIN-CONTAINING PROTEIN"/>
    <property type="match status" value="1"/>
</dbReference>
<evidence type="ECO:0000313" key="2">
    <source>
        <dbReference type="Proteomes" id="UP001293254"/>
    </source>
</evidence>
<dbReference type="GO" id="GO:0008097">
    <property type="term" value="F:5S rRNA binding"/>
    <property type="evidence" value="ECO:0007669"/>
    <property type="project" value="TreeGrafter"/>
</dbReference>
<dbReference type="Proteomes" id="UP001293254">
    <property type="component" value="Unassembled WGS sequence"/>
</dbReference>
<dbReference type="PANTHER" id="PTHR33284:SF2">
    <property type="entry name" value="RIBOSOMAL PROTEIN L25_GLN-TRNA SYNTHETASE, ANTI-CODON-BINDING DOMAIN-CONTAINING PROTEIN"/>
    <property type="match status" value="1"/>
</dbReference>
<dbReference type="InterPro" id="IPR011035">
    <property type="entry name" value="Ribosomal_bL25/Gln-tRNA_synth"/>
</dbReference>
<comment type="caution">
    <text evidence="1">The sequence shown here is derived from an EMBL/GenBank/DDBJ whole genome shotgun (WGS) entry which is preliminary data.</text>
</comment>
<dbReference type="SUPFAM" id="SSF50715">
    <property type="entry name" value="Ribosomal protein L25-like"/>
    <property type="match status" value="1"/>
</dbReference>
<evidence type="ECO:0000313" key="1">
    <source>
        <dbReference type="EMBL" id="KAK4416232.1"/>
    </source>
</evidence>
<reference evidence="1" key="1">
    <citation type="submission" date="2020-06" db="EMBL/GenBank/DDBJ databases">
        <authorList>
            <person name="Li T."/>
            <person name="Hu X."/>
            <person name="Zhang T."/>
            <person name="Song X."/>
            <person name="Zhang H."/>
            <person name="Dai N."/>
            <person name="Sheng W."/>
            <person name="Hou X."/>
            <person name="Wei L."/>
        </authorList>
    </citation>
    <scope>NUCLEOTIDE SEQUENCE</scope>
    <source>
        <strain evidence="1">3651</strain>
        <tissue evidence="1">Leaf</tissue>
    </source>
</reference>
<dbReference type="InterPro" id="IPR029751">
    <property type="entry name" value="Ribosomal_L25_dom"/>
</dbReference>
<accession>A0AAE1XRF6</accession>
<dbReference type="GO" id="GO:0022625">
    <property type="term" value="C:cytosolic large ribosomal subunit"/>
    <property type="evidence" value="ECO:0007669"/>
    <property type="project" value="TreeGrafter"/>
</dbReference>
<keyword evidence="2" id="KW-1185">Reference proteome</keyword>
<protein>
    <submittedName>
        <fullName evidence="1">Uncharacterized protein</fullName>
    </submittedName>
</protein>
<organism evidence="1 2">
    <name type="scientific">Sesamum alatum</name>
    <dbReference type="NCBI Taxonomy" id="300844"/>
    <lineage>
        <taxon>Eukaryota</taxon>
        <taxon>Viridiplantae</taxon>
        <taxon>Streptophyta</taxon>
        <taxon>Embryophyta</taxon>
        <taxon>Tracheophyta</taxon>
        <taxon>Spermatophyta</taxon>
        <taxon>Magnoliopsida</taxon>
        <taxon>eudicotyledons</taxon>
        <taxon>Gunneridae</taxon>
        <taxon>Pentapetalae</taxon>
        <taxon>asterids</taxon>
        <taxon>lamiids</taxon>
        <taxon>Lamiales</taxon>
        <taxon>Pedaliaceae</taxon>
        <taxon>Sesamum</taxon>
    </lineage>
</organism>
<dbReference type="GO" id="GO:0006412">
    <property type="term" value="P:translation"/>
    <property type="evidence" value="ECO:0007669"/>
    <property type="project" value="InterPro"/>
</dbReference>
<reference evidence="1" key="2">
    <citation type="journal article" date="2024" name="Plant">
        <title>Genomic evolution and insights into agronomic trait innovations of Sesamum species.</title>
        <authorList>
            <person name="Miao H."/>
            <person name="Wang L."/>
            <person name="Qu L."/>
            <person name="Liu H."/>
            <person name="Sun Y."/>
            <person name="Le M."/>
            <person name="Wang Q."/>
            <person name="Wei S."/>
            <person name="Zheng Y."/>
            <person name="Lin W."/>
            <person name="Duan Y."/>
            <person name="Cao H."/>
            <person name="Xiong S."/>
            <person name="Wang X."/>
            <person name="Wei L."/>
            <person name="Li C."/>
            <person name="Ma Q."/>
            <person name="Ju M."/>
            <person name="Zhao R."/>
            <person name="Li G."/>
            <person name="Mu C."/>
            <person name="Tian Q."/>
            <person name="Mei H."/>
            <person name="Zhang T."/>
            <person name="Gao T."/>
            <person name="Zhang H."/>
        </authorList>
    </citation>
    <scope>NUCLEOTIDE SEQUENCE</scope>
    <source>
        <strain evidence="1">3651</strain>
    </source>
</reference>
<gene>
    <name evidence="1" type="ORF">Salat_2448700</name>
</gene>
<dbReference type="EMBL" id="JACGWO010000010">
    <property type="protein sequence ID" value="KAK4416232.1"/>
    <property type="molecule type" value="Genomic_DNA"/>
</dbReference>
<dbReference type="InterPro" id="IPR020930">
    <property type="entry name" value="Ribosomal_uL5_bac-type"/>
</dbReference>
<name>A0AAE1XRF6_9LAMI</name>
<proteinExistence type="predicted"/>
<dbReference type="CDD" id="cd00495">
    <property type="entry name" value="Ribosomal_L25_TL5_CTC"/>
    <property type="match status" value="1"/>
</dbReference>
<dbReference type="GO" id="GO:0003735">
    <property type="term" value="F:structural constituent of ribosome"/>
    <property type="evidence" value="ECO:0007669"/>
    <property type="project" value="InterPro"/>
</dbReference>